<organism evidence="1 2">
    <name type="scientific">Fusarium kuroshium</name>
    <dbReference type="NCBI Taxonomy" id="2010991"/>
    <lineage>
        <taxon>Eukaryota</taxon>
        <taxon>Fungi</taxon>
        <taxon>Dikarya</taxon>
        <taxon>Ascomycota</taxon>
        <taxon>Pezizomycotina</taxon>
        <taxon>Sordariomycetes</taxon>
        <taxon>Hypocreomycetidae</taxon>
        <taxon>Hypocreales</taxon>
        <taxon>Nectriaceae</taxon>
        <taxon>Fusarium</taxon>
        <taxon>Fusarium solani species complex</taxon>
    </lineage>
</organism>
<dbReference type="AlphaFoldDB" id="A0A3M2SRV9"/>
<sequence>MSRKTTILDELTQPNLAVVNRASGGTNTTPPYWPDIGTWTPWQDFTAPKLYALFTDVVDSEWTVRSCLRTTPTDWDGEFFDEDELEHSVITSQILPLVNVALCHVLLYVKLDKTHSLNLGRAGRTYYEPGGDRRFKADWALCSPIHRQGSGYNNLRNENLLPGDSKLFNKWHSSWYENSDPTTQEAWKGPVRQILHYSDKTDRRYGFLITDVGLVVMRITQMPTSTGIATARSPREQPSQEHSYNISSSTDISRLFGAMRDMSMPSSSSHKPGGPATDGYRIEYRAIPMENHGKGKRQLTVHLALFYLTWMVGMGQGSLSATYPSFDSSWPLLDGTFIHNTTGLLLKKAKNIEYPNPSREDRGPSWVTVGSQEDGEPALALTLESVVSLEITEHHGRHFNYYVNGDQPTLVTNEMPVYDEMNGEFGYFEGLVWTVGSRAKNKRRTTGKSRK</sequence>
<protein>
    <submittedName>
        <fullName evidence="1">Uncharacterized protein</fullName>
    </submittedName>
</protein>
<accession>A0A3M2SRV9</accession>
<proteinExistence type="predicted"/>
<keyword evidence="2" id="KW-1185">Reference proteome</keyword>
<comment type="caution">
    <text evidence="1">The sequence shown here is derived from an EMBL/GenBank/DDBJ whole genome shotgun (WGS) entry which is preliminary data.</text>
</comment>
<reference evidence="1 2" key="1">
    <citation type="submission" date="2017-06" db="EMBL/GenBank/DDBJ databases">
        <title>Comparative genomic analysis of Ambrosia Fusariam Clade fungi.</title>
        <authorList>
            <person name="Stajich J.E."/>
            <person name="Carrillo J."/>
            <person name="Kijimoto T."/>
            <person name="Eskalen A."/>
            <person name="O'Donnell K."/>
            <person name="Kasson M."/>
        </authorList>
    </citation>
    <scope>NUCLEOTIDE SEQUENCE [LARGE SCALE GENOMIC DNA]</scope>
    <source>
        <strain evidence="1">UCR3666</strain>
    </source>
</reference>
<gene>
    <name evidence="1" type="ORF">CDV36_000011</name>
</gene>
<dbReference type="STRING" id="2010991.A0A3M2SRV9"/>
<name>A0A3M2SRV9_9HYPO</name>
<evidence type="ECO:0000313" key="1">
    <source>
        <dbReference type="EMBL" id="RMJ20297.1"/>
    </source>
</evidence>
<dbReference type="EMBL" id="NKUJ01000001">
    <property type="protein sequence ID" value="RMJ20297.1"/>
    <property type="molecule type" value="Genomic_DNA"/>
</dbReference>
<dbReference type="OrthoDB" id="4367324at2759"/>
<dbReference type="Proteomes" id="UP000277212">
    <property type="component" value="Unassembled WGS sequence"/>
</dbReference>
<evidence type="ECO:0000313" key="2">
    <source>
        <dbReference type="Proteomes" id="UP000277212"/>
    </source>
</evidence>